<dbReference type="AlphaFoldDB" id="A0AB34VDX6"/>
<dbReference type="Pfam" id="PF01232">
    <property type="entry name" value="Mannitol_dh"/>
    <property type="match status" value="1"/>
</dbReference>
<sequence>MTRLNRHDFPGAVYHDRVIQFGEGNFLRAFIDWQLDWLNEHQGTDAGVVVVRPRNREVSDTLNQQDGLYTTLVRGLNAQGESVSESRLIRSVNREIQPYTQFDAFMALARQPDMRFVFSNTTEAGIAFSETDRLTDSPAASFPGKLTQLLWARYQHVAGDESKGWLIVPCELVDHNGDMLRALVLRYAEHWQLPDAFTRWVTTSCAFYNTLVDRIVTGFPADSAALEAQLGYQDHFLVAGEVYYQFVLQGPAALFDELRLTALAPNVRRVEDIAPYKAQKVAILNGAHTAMVPVAFLAGLESVGEVMEDTQIAGYIDDLLRKEIIPTLDLPADELNAFADAVLRRFRNPFIHHALLSIALNGMTKFRTRLLQPLLTAHQQTGQWPTNLTFALAALIAFYRGEQADKRWTLQDEPYWLQRYAESWAAVSAQRLSPAALVQQVLGEASHWGQDLTQLPGLTETVSHHLQRILAHGIRDALSHRRS</sequence>
<dbReference type="GO" id="GO:0008926">
    <property type="term" value="F:mannitol-1-phosphate 5-dehydrogenase activity"/>
    <property type="evidence" value="ECO:0007669"/>
    <property type="project" value="TreeGrafter"/>
</dbReference>
<dbReference type="GO" id="GO:0009026">
    <property type="term" value="F:tagaturonate reductase activity"/>
    <property type="evidence" value="ECO:0007669"/>
    <property type="project" value="UniProtKB-EC"/>
</dbReference>
<dbReference type="GO" id="GO:0019698">
    <property type="term" value="P:D-galacturonate catabolic process"/>
    <property type="evidence" value="ECO:0007669"/>
    <property type="project" value="TreeGrafter"/>
</dbReference>
<evidence type="ECO:0000259" key="3">
    <source>
        <dbReference type="Pfam" id="PF01232"/>
    </source>
</evidence>
<keyword evidence="1 5" id="KW-0560">Oxidoreductase</keyword>
<feature type="domain" description="Mannitol dehydrogenase C-terminal" evidence="4">
    <location>
        <begin position="272"/>
        <end position="469"/>
    </location>
</feature>
<evidence type="ECO:0000256" key="1">
    <source>
        <dbReference type="ARBA" id="ARBA00023002"/>
    </source>
</evidence>
<organism evidence="5 6">
    <name type="scientific">Pantoea stewartii</name>
    <dbReference type="NCBI Taxonomy" id="66269"/>
    <lineage>
        <taxon>Bacteria</taxon>
        <taxon>Pseudomonadati</taxon>
        <taxon>Pseudomonadota</taxon>
        <taxon>Gammaproteobacteria</taxon>
        <taxon>Enterobacterales</taxon>
        <taxon>Erwiniaceae</taxon>
        <taxon>Pantoea</taxon>
    </lineage>
</organism>
<evidence type="ECO:0000259" key="4">
    <source>
        <dbReference type="Pfam" id="PF08125"/>
    </source>
</evidence>
<name>A0AB34VDX6_9GAMM</name>
<comment type="caution">
    <text evidence="5">The sequence shown here is derived from an EMBL/GenBank/DDBJ whole genome shotgun (WGS) entry which is preliminary data.</text>
</comment>
<dbReference type="InterPro" id="IPR008927">
    <property type="entry name" value="6-PGluconate_DH-like_C_sf"/>
</dbReference>
<dbReference type="Gene3D" id="3.40.50.720">
    <property type="entry name" value="NAD(P)-binding Rossmann-like Domain"/>
    <property type="match status" value="1"/>
</dbReference>
<dbReference type="PANTHER" id="PTHR30524">
    <property type="entry name" value="MANNITOL-1-PHOSPHATE 5-DEHYDROGENASE"/>
    <property type="match status" value="1"/>
</dbReference>
<dbReference type="Proteomes" id="UP000072520">
    <property type="component" value="Unassembled WGS sequence"/>
</dbReference>
<dbReference type="InterPro" id="IPR013118">
    <property type="entry name" value="Mannitol_DH_C"/>
</dbReference>
<keyword evidence="2" id="KW-0520">NAD</keyword>
<feature type="domain" description="Mannitol dehydrogenase N-terminal" evidence="3">
    <location>
        <begin position="17"/>
        <end position="258"/>
    </location>
</feature>
<dbReference type="PANTHER" id="PTHR30524:SF0">
    <property type="entry name" value="ALTRONATE OXIDOREDUCTASE-RELATED"/>
    <property type="match status" value="1"/>
</dbReference>
<dbReference type="GO" id="GO:0019592">
    <property type="term" value="P:mannitol catabolic process"/>
    <property type="evidence" value="ECO:0007669"/>
    <property type="project" value="TreeGrafter"/>
</dbReference>
<dbReference type="SUPFAM" id="SSF48179">
    <property type="entry name" value="6-phosphogluconate dehydrogenase C-terminal domain-like"/>
    <property type="match status" value="1"/>
</dbReference>
<dbReference type="GO" id="GO:0005829">
    <property type="term" value="C:cytosol"/>
    <property type="evidence" value="ECO:0007669"/>
    <property type="project" value="TreeGrafter"/>
</dbReference>
<reference evidence="5 6" key="1">
    <citation type="journal article" date="2016" name="Front. Microbiol.">
        <title>Genomic Resource of Rice Seed Associated Bacteria.</title>
        <authorList>
            <person name="Midha S."/>
            <person name="Bansal K."/>
            <person name="Sharma S."/>
            <person name="Kumar N."/>
            <person name="Patil P.P."/>
            <person name="Chaudhry V."/>
            <person name="Patil P.B."/>
        </authorList>
    </citation>
    <scope>NUCLEOTIDE SEQUENCE [LARGE SCALE GENOMIC DNA]</scope>
    <source>
        <strain evidence="5 6">RSA13</strain>
    </source>
</reference>
<gene>
    <name evidence="5" type="ORF">RSA13_12135</name>
</gene>
<dbReference type="InterPro" id="IPR013131">
    <property type="entry name" value="Mannitol_DH_N"/>
</dbReference>
<dbReference type="SUPFAM" id="SSF51735">
    <property type="entry name" value="NAD(P)-binding Rossmann-fold domains"/>
    <property type="match status" value="1"/>
</dbReference>
<dbReference type="RefSeq" id="WP_058708658.1">
    <property type="nucleotide sequence ID" value="NZ_LDSI01000017.1"/>
</dbReference>
<evidence type="ECO:0000256" key="2">
    <source>
        <dbReference type="ARBA" id="ARBA00023027"/>
    </source>
</evidence>
<dbReference type="Gene3D" id="1.10.1040.10">
    <property type="entry name" value="N-(1-d-carboxylethyl)-l-norvaline Dehydrogenase, domain 2"/>
    <property type="match status" value="1"/>
</dbReference>
<dbReference type="Pfam" id="PF08125">
    <property type="entry name" value="Mannitol_dh_C"/>
    <property type="match status" value="1"/>
</dbReference>
<dbReference type="NCBIfam" id="NF002969">
    <property type="entry name" value="PRK03643.1"/>
    <property type="match status" value="1"/>
</dbReference>
<accession>A0AB34VDX6</accession>
<evidence type="ECO:0000313" key="5">
    <source>
        <dbReference type="EMBL" id="KTS96935.1"/>
    </source>
</evidence>
<dbReference type="InterPro" id="IPR036291">
    <property type="entry name" value="NAD(P)-bd_dom_sf"/>
</dbReference>
<dbReference type="EMBL" id="LDSI01000017">
    <property type="protein sequence ID" value="KTS96935.1"/>
    <property type="molecule type" value="Genomic_DNA"/>
</dbReference>
<proteinExistence type="predicted"/>
<dbReference type="EC" id="1.1.1.58" evidence="5"/>
<evidence type="ECO:0000313" key="6">
    <source>
        <dbReference type="Proteomes" id="UP000072520"/>
    </source>
</evidence>
<dbReference type="InterPro" id="IPR013328">
    <property type="entry name" value="6PGD_dom2"/>
</dbReference>
<protein>
    <submittedName>
        <fullName evidence="5">Altronate oxidoreductase</fullName>
        <ecNumber evidence="5">1.1.1.58</ecNumber>
    </submittedName>
</protein>